<dbReference type="Proteomes" id="UP000002432">
    <property type="component" value="Chromosome"/>
</dbReference>
<organism evidence="1 2">
    <name type="scientific">Koribacter versatilis (strain Ellin345)</name>
    <dbReference type="NCBI Taxonomy" id="204669"/>
    <lineage>
        <taxon>Bacteria</taxon>
        <taxon>Pseudomonadati</taxon>
        <taxon>Acidobacteriota</taxon>
        <taxon>Terriglobia</taxon>
        <taxon>Terriglobales</taxon>
        <taxon>Candidatus Korobacteraceae</taxon>
        <taxon>Candidatus Korobacter</taxon>
    </lineage>
</organism>
<accession>Q1IIB5</accession>
<dbReference type="PROSITE" id="PS51257">
    <property type="entry name" value="PROKAR_LIPOPROTEIN"/>
    <property type="match status" value="1"/>
</dbReference>
<proteinExistence type="predicted"/>
<dbReference type="AlphaFoldDB" id="Q1IIB5"/>
<reference evidence="1 2" key="1">
    <citation type="journal article" date="2009" name="Appl. Environ. Microbiol.">
        <title>Three genomes from the phylum Acidobacteria provide insight into the lifestyles of these microorganisms in soils.</title>
        <authorList>
            <person name="Ward N.L."/>
            <person name="Challacombe J.F."/>
            <person name="Janssen P.H."/>
            <person name="Henrissat B."/>
            <person name="Coutinho P.M."/>
            <person name="Wu M."/>
            <person name="Xie G."/>
            <person name="Haft D.H."/>
            <person name="Sait M."/>
            <person name="Badger J."/>
            <person name="Barabote R.D."/>
            <person name="Bradley B."/>
            <person name="Brettin T.S."/>
            <person name="Brinkac L.M."/>
            <person name="Bruce D."/>
            <person name="Creasy T."/>
            <person name="Daugherty S.C."/>
            <person name="Davidsen T.M."/>
            <person name="DeBoy R.T."/>
            <person name="Detter J.C."/>
            <person name="Dodson R.J."/>
            <person name="Durkin A.S."/>
            <person name="Ganapathy A."/>
            <person name="Gwinn-Giglio M."/>
            <person name="Han C.S."/>
            <person name="Khouri H."/>
            <person name="Kiss H."/>
            <person name="Kothari S.P."/>
            <person name="Madupu R."/>
            <person name="Nelson K.E."/>
            <person name="Nelson W.C."/>
            <person name="Paulsen I."/>
            <person name="Penn K."/>
            <person name="Ren Q."/>
            <person name="Rosovitz M.J."/>
            <person name="Selengut J.D."/>
            <person name="Shrivastava S."/>
            <person name="Sullivan S.A."/>
            <person name="Tapia R."/>
            <person name="Thompson L.S."/>
            <person name="Watkins K.L."/>
            <person name="Yang Q."/>
            <person name="Yu C."/>
            <person name="Zafar N."/>
            <person name="Zhou L."/>
            <person name="Kuske C.R."/>
        </authorList>
    </citation>
    <scope>NUCLEOTIDE SEQUENCE [LARGE SCALE GENOMIC DNA]</scope>
    <source>
        <strain evidence="1 2">Ellin345</strain>
    </source>
</reference>
<gene>
    <name evidence="1" type="ordered locus">Acid345_4385</name>
</gene>
<dbReference type="KEGG" id="aba:Acid345_4385"/>
<dbReference type="STRING" id="204669.Acid345_4385"/>
<dbReference type="EnsemblBacteria" id="ABF43385">
    <property type="protein sequence ID" value="ABF43385"/>
    <property type="gene ID" value="Acid345_4385"/>
</dbReference>
<dbReference type="EMBL" id="CP000360">
    <property type="protein sequence ID" value="ABF43385.1"/>
    <property type="molecule type" value="Genomic_DNA"/>
</dbReference>
<keyword evidence="2" id="KW-1185">Reference proteome</keyword>
<protein>
    <submittedName>
        <fullName evidence="1">Uncharacterized protein</fullName>
    </submittedName>
</protein>
<dbReference type="RefSeq" id="WP_011525182.1">
    <property type="nucleotide sequence ID" value="NC_008009.1"/>
</dbReference>
<sequence length="194" mass="20618">MLRLLGFVFLVIICVDTAPWGLVIGTIACVAWLFPPTWLSRFWAPGTFAKAPRVAGANIGSLNAIPLVNAVYCANCDAITDSPHESCRGCGSHSILAVARLWQLSAAHAPAGAARHKISFTADIRDIPAIGLSEAVNLIVRLTEMGGALQVFHIHVDDAEAEASNAPAVGQKIELVKPVARATTPRPRPRRKAS</sequence>
<evidence type="ECO:0000313" key="2">
    <source>
        <dbReference type="Proteomes" id="UP000002432"/>
    </source>
</evidence>
<name>Q1IIB5_KORVE</name>
<dbReference type="HOGENOM" id="CLU_1400860_0_0_0"/>
<evidence type="ECO:0000313" key="1">
    <source>
        <dbReference type="EMBL" id="ABF43385.1"/>
    </source>
</evidence>